<comment type="caution">
    <text evidence="2">The sequence shown here is derived from an EMBL/GenBank/DDBJ whole genome shotgun (WGS) entry which is preliminary data.</text>
</comment>
<keyword evidence="1" id="KW-1133">Transmembrane helix</keyword>
<keyword evidence="1" id="KW-0472">Membrane</keyword>
<evidence type="ECO:0000256" key="1">
    <source>
        <dbReference type="SAM" id="Phobius"/>
    </source>
</evidence>
<proteinExistence type="predicted"/>
<dbReference type="AlphaFoldDB" id="A0A350RRU8"/>
<feature type="transmembrane region" description="Helical" evidence="1">
    <location>
        <begin position="431"/>
        <end position="448"/>
    </location>
</feature>
<sequence>MLKVRTLSPVRSPISADSERRAADTLKQMAEAGSSAGGLVNLLAETDTLSSFEWPWANGYGTLEHDNLPAFFQPFACYSVAMGDVSLPSDISQLLVNNGGAIECCRLYLYDDTVALLQLDVAFETSESGLGDLLRGHSLDGALSNLAKRVYEHAVYPAFHQYALGFRKSRRYKASGAVSYLRDPKKLTVFRDVSFDSPEAPDTYVLWTGRYVVTPPSTLNGPLGDSLRLWASYTGSTEALLEARQFVGSGNILAVADDAEAQADNWLRGLSVCQLYNAVLSIYGGILKSSYSELNDFAGSRHRSKDLHRLMADITKTLDHLEFTRLEFNEAIIGVQAERAKVVRAAYAAWNLGELIEGSLERTSLIRSKISRLLEARKSQLDRSVELILVGIGGVAVIDLFISLTTASRSLDRDDIPGVLDVFEWLQPDGSIALSTTILVLISFYIYLAKR</sequence>
<dbReference type="RefSeq" id="WP_199452412.1">
    <property type="nucleotide sequence ID" value="NZ_CAXEXJ010000029.1"/>
</dbReference>
<accession>A0A350RRU8</accession>
<reference evidence="2 3" key="1">
    <citation type="journal article" date="2018" name="Nat. Biotechnol.">
        <title>A standardized bacterial taxonomy based on genome phylogeny substantially revises the tree of life.</title>
        <authorList>
            <person name="Parks D.H."/>
            <person name="Chuvochina M."/>
            <person name="Waite D.W."/>
            <person name="Rinke C."/>
            <person name="Skarshewski A."/>
            <person name="Chaumeil P.A."/>
            <person name="Hugenholtz P."/>
        </authorList>
    </citation>
    <scope>NUCLEOTIDE SEQUENCE [LARGE SCALE GENOMIC DNA]</scope>
    <source>
        <strain evidence="2">UBA9049</strain>
    </source>
</reference>
<evidence type="ECO:0000313" key="3">
    <source>
        <dbReference type="Proteomes" id="UP000261325"/>
    </source>
</evidence>
<keyword evidence="1" id="KW-0812">Transmembrane</keyword>
<gene>
    <name evidence="2" type="ORF">DCF82_00680</name>
</gene>
<feature type="transmembrane region" description="Helical" evidence="1">
    <location>
        <begin position="387"/>
        <end position="411"/>
    </location>
</feature>
<organism evidence="2 3">
    <name type="scientific">Marinobacter nauticus</name>
    <name type="common">Marinobacter hydrocarbonoclasticus</name>
    <name type="synonym">Marinobacter aquaeolei</name>
    <dbReference type="NCBI Taxonomy" id="2743"/>
    <lineage>
        <taxon>Bacteria</taxon>
        <taxon>Pseudomonadati</taxon>
        <taxon>Pseudomonadota</taxon>
        <taxon>Gammaproteobacteria</taxon>
        <taxon>Pseudomonadales</taxon>
        <taxon>Marinobacteraceae</taxon>
        <taxon>Marinobacter</taxon>
    </lineage>
</organism>
<name>A0A350RRU8_MARNT</name>
<protein>
    <submittedName>
        <fullName evidence="2">Uncharacterized protein</fullName>
    </submittedName>
</protein>
<dbReference type="Proteomes" id="UP000261325">
    <property type="component" value="Unassembled WGS sequence"/>
</dbReference>
<evidence type="ECO:0000313" key="2">
    <source>
        <dbReference type="EMBL" id="HAC26333.1"/>
    </source>
</evidence>
<dbReference type="EMBL" id="DLYI01000007">
    <property type="protein sequence ID" value="HAC26333.1"/>
    <property type="molecule type" value="Genomic_DNA"/>
</dbReference>